<keyword evidence="7 11" id="KW-0406">Ion transport</keyword>
<keyword evidence="9 11" id="KW-0139">CF(1)</keyword>
<feature type="domain" description="ATP synthase F1 complex delta/epsilon subunit N-terminal" evidence="15">
    <location>
        <begin position="5"/>
        <end position="81"/>
    </location>
</feature>
<evidence type="ECO:0000259" key="14">
    <source>
        <dbReference type="Pfam" id="PF00401"/>
    </source>
</evidence>
<dbReference type="CDD" id="cd12152">
    <property type="entry name" value="F1-ATPase_delta"/>
    <property type="match status" value="1"/>
</dbReference>
<protein>
    <recommendedName>
        <fullName evidence="11">ATP synthase epsilon chain</fullName>
    </recommendedName>
    <alternativeName>
        <fullName evidence="11">ATP synthase F1 sector epsilon subunit</fullName>
    </alternativeName>
    <alternativeName>
        <fullName evidence="11">F-ATPase epsilon subunit</fullName>
    </alternativeName>
</protein>
<dbReference type="Pfam" id="PF02823">
    <property type="entry name" value="ATP-synt_DE_N"/>
    <property type="match status" value="1"/>
</dbReference>
<dbReference type="SUPFAM" id="SSF51344">
    <property type="entry name" value="Epsilon subunit of F1F0-ATP synthase N-terminal domain"/>
    <property type="match status" value="1"/>
</dbReference>
<dbReference type="PANTHER" id="PTHR13822">
    <property type="entry name" value="ATP SYNTHASE DELTA/EPSILON CHAIN"/>
    <property type="match status" value="1"/>
</dbReference>
<keyword evidence="8 11" id="KW-0472">Membrane</keyword>
<keyword evidence="6 11" id="KW-0375">Hydrogen ion transport</keyword>
<evidence type="ECO:0000256" key="5">
    <source>
        <dbReference type="ARBA" id="ARBA00022475"/>
    </source>
</evidence>
<dbReference type="FunFam" id="1.20.5.440:FF:000001">
    <property type="entry name" value="ATP synthase epsilon chain"/>
    <property type="match status" value="1"/>
</dbReference>
<keyword evidence="10 11" id="KW-0066">ATP synthesis</keyword>
<dbReference type="PANTHER" id="PTHR13822:SF10">
    <property type="entry name" value="ATP SYNTHASE EPSILON CHAIN, CHLOROPLASTIC"/>
    <property type="match status" value="1"/>
</dbReference>
<reference evidence="16" key="1">
    <citation type="journal article" date="2013" name="Extremophiles">
        <title>Proteinivorax tanatarense gen. nov., sp. nov., an anaerobic, haloalkaliphilic, proteolytic bacterium isolated from a decaying algal bloom, and proposal of Proteinivoraceae fam. nov.</title>
        <authorList>
            <person name="Kevbrin V."/>
            <person name="Boltyanskaya Y."/>
            <person name="Zhilina T."/>
            <person name="Kolganova T."/>
            <person name="Lavrentjeva E."/>
            <person name="Kuznetsov B."/>
        </authorList>
    </citation>
    <scope>NUCLEOTIDE SEQUENCE</scope>
    <source>
        <strain evidence="16">Z-910T</strain>
    </source>
</reference>
<keyword evidence="5 11" id="KW-1003">Cell membrane</keyword>
<evidence type="ECO:0000256" key="7">
    <source>
        <dbReference type="ARBA" id="ARBA00023065"/>
    </source>
</evidence>
<dbReference type="GO" id="GO:0045259">
    <property type="term" value="C:proton-transporting ATP synthase complex"/>
    <property type="evidence" value="ECO:0007669"/>
    <property type="project" value="UniProtKB-KW"/>
</dbReference>
<dbReference type="NCBIfam" id="TIGR01216">
    <property type="entry name" value="ATP_synt_epsi"/>
    <property type="match status" value="1"/>
</dbReference>
<dbReference type="InterPro" id="IPR036771">
    <property type="entry name" value="ATPsynth_dsu/esu_N"/>
</dbReference>
<dbReference type="InterPro" id="IPR001469">
    <property type="entry name" value="ATP_synth_F1_dsu/esu"/>
</dbReference>
<evidence type="ECO:0000256" key="2">
    <source>
        <dbReference type="ARBA" id="ARBA00004202"/>
    </source>
</evidence>
<evidence type="ECO:0000256" key="10">
    <source>
        <dbReference type="ARBA" id="ARBA00023310"/>
    </source>
</evidence>
<dbReference type="RefSeq" id="WP_350343522.1">
    <property type="nucleotide sequence ID" value="NZ_CP158367.1"/>
</dbReference>
<dbReference type="NCBIfam" id="NF009980">
    <property type="entry name" value="PRK13446.1"/>
    <property type="match status" value="1"/>
</dbReference>
<dbReference type="Gene3D" id="1.20.5.440">
    <property type="entry name" value="ATP synthase delta/epsilon subunit, C-terminal domain"/>
    <property type="match status" value="1"/>
</dbReference>
<evidence type="ECO:0000256" key="4">
    <source>
        <dbReference type="ARBA" id="ARBA00022448"/>
    </source>
</evidence>
<dbReference type="HAMAP" id="MF_00530">
    <property type="entry name" value="ATP_synth_epsil_bac"/>
    <property type="match status" value="1"/>
</dbReference>
<dbReference type="SUPFAM" id="SSF46604">
    <property type="entry name" value="Epsilon subunit of F1F0-ATP synthase C-terminal domain"/>
    <property type="match status" value="1"/>
</dbReference>
<dbReference type="GO" id="GO:0046933">
    <property type="term" value="F:proton-transporting ATP synthase activity, rotational mechanism"/>
    <property type="evidence" value="ECO:0007669"/>
    <property type="project" value="UniProtKB-UniRule"/>
</dbReference>
<dbReference type="InterPro" id="IPR020547">
    <property type="entry name" value="ATP_synth_F1_esu_C"/>
</dbReference>
<evidence type="ECO:0000256" key="13">
    <source>
        <dbReference type="SAM" id="MobiDB-lite"/>
    </source>
</evidence>
<evidence type="ECO:0000256" key="8">
    <source>
        <dbReference type="ARBA" id="ARBA00023136"/>
    </source>
</evidence>
<feature type="domain" description="ATP synthase epsilon subunit C-terminal" evidence="14">
    <location>
        <begin position="85"/>
        <end position="130"/>
    </location>
</feature>
<dbReference type="InterPro" id="IPR036794">
    <property type="entry name" value="ATP_F1_dsu/esu_C_sf"/>
</dbReference>
<dbReference type="EMBL" id="CP158367">
    <property type="protein sequence ID" value="XBX74773.1"/>
    <property type="molecule type" value="Genomic_DNA"/>
</dbReference>
<sequence>MNFLFELVTPEKKVYSDEVDMIIAKAIDGDIGIMANHTPIVTPLAIDQLCIKKDGKKEYIAIGGGILEVSKEKTMVLVETAETPEEINIQRAKEAKERAEERLKNPDRDTDVKKAEVALKRALNRIEVVEKDK</sequence>
<reference evidence="16" key="2">
    <citation type="submission" date="2024-06" db="EMBL/GenBank/DDBJ databases">
        <authorList>
            <person name="Petrova K.O."/>
            <person name="Toshchakov S.V."/>
            <person name="Boltjanskaja Y.V."/>
            <person name="Kevbrin V."/>
        </authorList>
    </citation>
    <scope>NUCLEOTIDE SEQUENCE</scope>
    <source>
        <strain evidence="16">Z-910T</strain>
    </source>
</reference>
<evidence type="ECO:0000256" key="9">
    <source>
        <dbReference type="ARBA" id="ARBA00023196"/>
    </source>
</evidence>
<feature type="region of interest" description="Disordered" evidence="13">
    <location>
        <begin position="90"/>
        <end position="109"/>
    </location>
</feature>
<name>A0AAU7VLV8_9FIRM</name>
<proteinExistence type="inferred from homology"/>
<evidence type="ECO:0000256" key="6">
    <source>
        <dbReference type="ARBA" id="ARBA00022781"/>
    </source>
</evidence>
<comment type="subunit">
    <text evidence="11 12">F-type ATPases have 2 components, CF(1) - the catalytic core - and CF(0) - the membrane proton channel. CF(1) has five subunits: alpha(3), beta(3), gamma(1), delta(1), epsilon(1). CF(0) has three main subunits: a, b and c.</text>
</comment>
<evidence type="ECO:0000313" key="16">
    <source>
        <dbReference type="EMBL" id="XBX74773.1"/>
    </source>
</evidence>
<evidence type="ECO:0000259" key="15">
    <source>
        <dbReference type="Pfam" id="PF02823"/>
    </source>
</evidence>
<comment type="subcellular location">
    <subcellularLocation>
        <location evidence="2 11">Cell membrane</location>
        <topology evidence="2 11">Peripheral membrane protein</topology>
    </subcellularLocation>
</comment>
<accession>A0AAU7VLV8</accession>
<dbReference type="NCBIfam" id="NF001846">
    <property type="entry name" value="PRK00571.1-3"/>
    <property type="match status" value="1"/>
</dbReference>
<evidence type="ECO:0000256" key="11">
    <source>
        <dbReference type="HAMAP-Rule" id="MF_00530"/>
    </source>
</evidence>
<keyword evidence="4 11" id="KW-0813">Transport</keyword>
<comment type="similarity">
    <text evidence="3 11 12">Belongs to the ATPase epsilon chain family.</text>
</comment>
<evidence type="ECO:0000256" key="3">
    <source>
        <dbReference type="ARBA" id="ARBA00005712"/>
    </source>
</evidence>
<dbReference type="GO" id="GO:0005524">
    <property type="term" value="F:ATP binding"/>
    <property type="evidence" value="ECO:0007669"/>
    <property type="project" value="UniProtKB-UniRule"/>
</dbReference>
<dbReference type="InterPro" id="IPR020546">
    <property type="entry name" value="ATP_synth_F1_dsu/esu_N"/>
</dbReference>
<gene>
    <name evidence="11" type="primary">atpC</name>
    <name evidence="16" type="ORF">PRVXT_002831</name>
</gene>
<evidence type="ECO:0000256" key="1">
    <source>
        <dbReference type="ARBA" id="ARBA00003543"/>
    </source>
</evidence>
<dbReference type="AlphaFoldDB" id="A0AAU7VLV8"/>
<organism evidence="16">
    <name type="scientific">Proteinivorax tanatarense</name>
    <dbReference type="NCBI Taxonomy" id="1260629"/>
    <lineage>
        <taxon>Bacteria</taxon>
        <taxon>Bacillati</taxon>
        <taxon>Bacillota</taxon>
        <taxon>Clostridia</taxon>
        <taxon>Eubacteriales</taxon>
        <taxon>Proteinivoracaceae</taxon>
        <taxon>Proteinivorax</taxon>
    </lineage>
</organism>
<dbReference type="Pfam" id="PF00401">
    <property type="entry name" value="ATP-synt_DE"/>
    <property type="match status" value="1"/>
</dbReference>
<dbReference type="Gene3D" id="2.60.15.10">
    <property type="entry name" value="F0F1 ATP synthase delta/epsilon subunit, N-terminal"/>
    <property type="match status" value="1"/>
</dbReference>
<evidence type="ECO:0000256" key="12">
    <source>
        <dbReference type="RuleBase" id="RU003656"/>
    </source>
</evidence>
<dbReference type="GO" id="GO:0005886">
    <property type="term" value="C:plasma membrane"/>
    <property type="evidence" value="ECO:0007669"/>
    <property type="project" value="UniProtKB-SubCell"/>
</dbReference>
<feature type="compositionally biased region" description="Basic and acidic residues" evidence="13">
    <location>
        <begin position="91"/>
        <end position="109"/>
    </location>
</feature>
<comment type="function">
    <text evidence="1 11">Produces ATP from ADP in the presence of a proton gradient across the membrane.</text>
</comment>